<dbReference type="Proteomes" id="UP000051783">
    <property type="component" value="Unassembled WGS sequence"/>
</dbReference>
<dbReference type="EMBL" id="JQCL01000103">
    <property type="protein sequence ID" value="KRO07419.1"/>
    <property type="molecule type" value="Genomic_DNA"/>
</dbReference>
<evidence type="ECO:0000313" key="1">
    <source>
        <dbReference type="EMBL" id="KRO07419.1"/>
    </source>
</evidence>
<protein>
    <submittedName>
        <fullName evidence="1">Uncharacterized protein</fullName>
    </submittedName>
</protein>
<comment type="caution">
    <text evidence="1">The sequence shown here is derived from an EMBL/GenBank/DDBJ whole genome shotgun (WGS) entry which is preliminary data.</text>
</comment>
<organism evidence="1 2">
    <name type="scientific">Lactiplantibacillus xiangfangensis</name>
    <dbReference type="NCBI Taxonomy" id="942150"/>
    <lineage>
        <taxon>Bacteria</taxon>
        <taxon>Bacillati</taxon>
        <taxon>Bacillota</taxon>
        <taxon>Bacilli</taxon>
        <taxon>Lactobacillales</taxon>
        <taxon>Lactobacillaceae</taxon>
        <taxon>Lactiplantibacillus</taxon>
    </lineage>
</organism>
<dbReference type="OrthoDB" id="9790935at2"/>
<dbReference type="AlphaFoldDB" id="A0A0R2M618"/>
<reference evidence="1 2" key="1">
    <citation type="journal article" date="2015" name="Genome Announc.">
        <title>Expanding the biotechnology potential of lactobacilli through comparative genomics of 213 strains and associated genera.</title>
        <authorList>
            <person name="Sun Z."/>
            <person name="Harris H.M."/>
            <person name="McCann A."/>
            <person name="Guo C."/>
            <person name="Argimon S."/>
            <person name="Zhang W."/>
            <person name="Yang X."/>
            <person name="Jeffery I.B."/>
            <person name="Cooney J.C."/>
            <person name="Kagawa T.F."/>
            <person name="Liu W."/>
            <person name="Song Y."/>
            <person name="Salvetti E."/>
            <person name="Wrobel A."/>
            <person name="Rasinkangas P."/>
            <person name="Parkhill J."/>
            <person name="Rea M.C."/>
            <person name="O'Sullivan O."/>
            <person name="Ritari J."/>
            <person name="Douillard F.P."/>
            <person name="Paul Ross R."/>
            <person name="Yang R."/>
            <person name="Briner A.E."/>
            <person name="Felis G.E."/>
            <person name="de Vos W.M."/>
            <person name="Barrangou R."/>
            <person name="Klaenhammer T.R."/>
            <person name="Caufield P.W."/>
            <person name="Cui Y."/>
            <person name="Zhang H."/>
            <person name="O'Toole P.W."/>
        </authorList>
    </citation>
    <scope>NUCLEOTIDE SEQUENCE [LARGE SCALE GENOMIC DNA]</scope>
    <source>
        <strain evidence="1 2">LMG 26013</strain>
    </source>
</reference>
<keyword evidence="2" id="KW-1185">Reference proteome</keyword>
<dbReference type="RefSeq" id="WP_057707600.1">
    <property type="nucleotide sequence ID" value="NZ_JQCL01000103.1"/>
</dbReference>
<evidence type="ECO:0000313" key="2">
    <source>
        <dbReference type="Proteomes" id="UP000051783"/>
    </source>
</evidence>
<proteinExistence type="predicted"/>
<dbReference type="PATRIC" id="fig|942150.3.peg.1382"/>
<sequence length="73" mass="8060">MKLLVGIDVSSKELEVAMITSESPDTIFRDTFSNDLEGATGIKAIILTLNEQYSFDKLVIGMESTSIYSFHPT</sequence>
<accession>A0A0R2M618</accession>
<name>A0A0R2M618_9LACO</name>
<gene>
    <name evidence="1" type="ORF">IV64_GL001339</name>
</gene>
<dbReference type="STRING" id="942150.IV64_GL001339"/>